<keyword evidence="2" id="KW-0812">Transmembrane</keyword>
<dbReference type="EMBL" id="JAPNKE010000002">
    <property type="protein sequence ID" value="MCY1004417.1"/>
    <property type="molecule type" value="Genomic_DNA"/>
</dbReference>
<feature type="region of interest" description="Disordered" evidence="1">
    <location>
        <begin position="116"/>
        <end position="189"/>
    </location>
</feature>
<feature type="transmembrane region" description="Helical" evidence="2">
    <location>
        <begin position="58"/>
        <end position="75"/>
    </location>
</feature>
<evidence type="ECO:0000313" key="3">
    <source>
        <dbReference type="EMBL" id="MCY1004417.1"/>
    </source>
</evidence>
<gene>
    <name evidence="3" type="ORF">OV079_02300</name>
</gene>
<accession>A0A9X3EI19</accession>
<dbReference type="Proteomes" id="UP001150924">
    <property type="component" value="Unassembled WGS sequence"/>
</dbReference>
<evidence type="ECO:0000256" key="1">
    <source>
        <dbReference type="SAM" id="MobiDB-lite"/>
    </source>
</evidence>
<organism evidence="3 4">
    <name type="scientific">Nannocystis pusilla</name>
    <dbReference type="NCBI Taxonomy" id="889268"/>
    <lineage>
        <taxon>Bacteria</taxon>
        <taxon>Pseudomonadati</taxon>
        <taxon>Myxococcota</taxon>
        <taxon>Polyangia</taxon>
        <taxon>Nannocystales</taxon>
        <taxon>Nannocystaceae</taxon>
        <taxon>Nannocystis</taxon>
    </lineage>
</organism>
<reference evidence="3" key="1">
    <citation type="submission" date="2022-11" db="EMBL/GenBank/DDBJ databases">
        <title>Minimal conservation of predation-associated metabolite biosynthetic gene clusters underscores biosynthetic potential of Myxococcota including descriptions for ten novel species: Archangium lansinium sp. nov., Myxococcus landrumus sp. nov., Nannocystis bai.</title>
        <authorList>
            <person name="Ahearne A."/>
            <person name="Stevens C."/>
            <person name="Phillips K."/>
        </authorList>
    </citation>
    <scope>NUCLEOTIDE SEQUENCE</scope>
    <source>
        <strain evidence="3">Na p29</strain>
    </source>
</reference>
<dbReference type="RefSeq" id="WP_267765962.1">
    <property type="nucleotide sequence ID" value="NZ_JAPNKE010000002.1"/>
</dbReference>
<evidence type="ECO:0000256" key="2">
    <source>
        <dbReference type="SAM" id="Phobius"/>
    </source>
</evidence>
<keyword evidence="2" id="KW-0472">Membrane</keyword>
<comment type="caution">
    <text evidence="3">The sequence shown here is derived from an EMBL/GenBank/DDBJ whole genome shotgun (WGS) entry which is preliminary data.</text>
</comment>
<evidence type="ECO:0000313" key="4">
    <source>
        <dbReference type="Proteomes" id="UP001150924"/>
    </source>
</evidence>
<feature type="compositionally biased region" description="Low complexity" evidence="1">
    <location>
        <begin position="155"/>
        <end position="189"/>
    </location>
</feature>
<name>A0A9X3EI19_9BACT</name>
<dbReference type="AlphaFoldDB" id="A0A9X3EI19"/>
<keyword evidence="4" id="KW-1185">Reference proteome</keyword>
<keyword evidence="2" id="KW-1133">Transmembrane helix</keyword>
<protein>
    <submittedName>
        <fullName evidence="3">Uncharacterized protein</fullName>
    </submittedName>
</protein>
<sequence>MADELDPRARALLAAYRSDAGPSSAATERLLASVRRSAAAAAEARVVPLRPRSSSRQWLGVAVVGLVAAALALAFKLSPRRLDADADAARSAAALQSADEAASTSVTPRVRHGAGSATLDVAPEQAADPEPPLQRPGADDEGESAAATAGDANRGTSATATPAKPPARGAGAPANAASTRGPAAANGAGVDEAGAAATNADTAAPTNAASGSGDALAEELAIVRAVNDSLAGGAAEPALARLDDYHRRFPAGALREEAAALRAVALCAAGREDGASAAAAFLRAHPGSLSAERVRRSCDVR</sequence>
<proteinExistence type="predicted"/>